<gene>
    <name evidence="2" type="ORF">BG015_004886</name>
</gene>
<organism evidence="2 3">
    <name type="scientific">Linnemannia schmuckeri</name>
    <dbReference type="NCBI Taxonomy" id="64567"/>
    <lineage>
        <taxon>Eukaryota</taxon>
        <taxon>Fungi</taxon>
        <taxon>Fungi incertae sedis</taxon>
        <taxon>Mucoromycota</taxon>
        <taxon>Mortierellomycotina</taxon>
        <taxon>Mortierellomycetes</taxon>
        <taxon>Mortierellales</taxon>
        <taxon>Mortierellaceae</taxon>
        <taxon>Linnemannia</taxon>
    </lineage>
</organism>
<keyword evidence="3" id="KW-1185">Reference proteome</keyword>
<protein>
    <submittedName>
        <fullName evidence="2">Uncharacterized protein</fullName>
    </submittedName>
</protein>
<proteinExistence type="predicted"/>
<name>A0A9P5S247_9FUNG</name>
<reference evidence="2" key="1">
    <citation type="journal article" date="2020" name="Fungal Divers.">
        <title>Resolving the Mortierellaceae phylogeny through synthesis of multi-gene phylogenetics and phylogenomics.</title>
        <authorList>
            <person name="Vandepol N."/>
            <person name="Liber J."/>
            <person name="Desiro A."/>
            <person name="Na H."/>
            <person name="Kennedy M."/>
            <person name="Barry K."/>
            <person name="Grigoriev I.V."/>
            <person name="Miller A.N."/>
            <person name="O'Donnell K."/>
            <person name="Stajich J.E."/>
            <person name="Bonito G."/>
        </authorList>
    </citation>
    <scope>NUCLEOTIDE SEQUENCE</scope>
    <source>
        <strain evidence="2">NRRL 6426</strain>
    </source>
</reference>
<evidence type="ECO:0000313" key="3">
    <source>
        <dbReference type="Proteomes" id="UP000748756"/>
    </source>
</evidence>
<dbReference type="Proteomes" id="UP000748756">
    <property type="component" value="Unassembled WGS sequence"/>
</dbReference>
<comment type="caution">
    <text evidence="2">The sequence shown here is derived from an EMBL/GenBank/DDBJ whole genome shotgun (WGS) entry which is preliminary data.</text>
</comment>
<evidence type="ECO:0000256" key="1">
    <source>
        <dbReference type="SAM" id="MobiDB-lite"/>
    </source>
</evidence>
<dbReference type="OrthoDB" id="2424760at2759"/>
<evidence type="ECO:0000313" key="2">
    <source>
        <dbReference type="EMBL" id="KAF9152677.1"/>
    </source>
</evidence>
<feature type="region of interest" description="Disordered" evidence="1">
    <location>
        <begin position="31"/>
        <end position="53"/>
    </location>
</feature>
<dbReference type="AlphaFoldDB" id="A0A9P5S247"/>
<feature type="region of interest" description="Disordered" evidence="1">
    <location>
        <begin position="126"/>
        <end position="163"/>
    </location>
</feature>
<sequence length="289" mass="32540">MPVPMIVLSDDTASSLDFAFSDLTSIEDPSEDAQSLWSHDDEMDSSLSDDTTMYDDSEVEDMWAMEEMNALVVDIPKTMGWLQVFEHALSTFRTSFELELDWSDSDTIHPIKAWVREDEDYIDRTDHQTGKTARTAPKGSSPPASDHHRYSPLSMPPSQPQTSILSLKPSLVEQERIQVVKRQMSALSLDTLRRLQTQQYYTYHRQHPQHSPQIQDTYEEEADGGSSSTLLAAALSALRQFHNHVKSNLMDSALDEELVSDLSRLGFAGDLGMVVAEGSTRDQEELITL</sequence>
<dbReference type="EMBL" id="JAAAUQ010000227">
    <property type="protein sequence ID" value="KAF9152677.1"/>
    <property type="molecule type" value="Genomic_DNA"/>
</dbReference>
<accession>A0A9P5S247</accession>